<feature type="region of interest" description="Disordered" evidence="1">
    <location>
        <begin position="72"/>
        <end position="112"/>
    </location>
</feature>
<organism evidence="2 3">
    <name type="scientific">Sphingobium algorifonticola</name>
    <dbReference type="NCBI Taxonomy" id="2008318"/>
    <lineage>
        <taxon>Bacteria</taxon>
        <taxon>Pseudomonadati</taxon>
        <taxon>Pseudomonadota</taxon>
        <taxon>Alphaproteobacteria</taxon>
        <taxon>Sphingomonadales</taxon>
        <taxon>Sphingomonadaceae</taxon>
        <taxon>Sphingobium</taxon>
    </lineage>
</organism>
<keyword evidence="3" id="KW-1185">Reference proteome</keyword>
<evidence type="ECO:0000256" key="1">
    <source>
        <dbReference type="SAM" id="MobiDB-lite"/>
    </source>
</evidence>
<dbReference type="OrthoDB" id="7474730at2"/>
<reference evidence="2 3" key="1">
    <citation type="submission" date="2019-01" db="EMBL/GenBank/DDBJ databases">
        <authorList>
            <person name="Chen W.-M."/>
        </authorList>
    </citation>
    <scope>NUCLEOTIDE SEQUENCE [LARGE SCALE GENOMIC DNA]</scope>
    <source>
        <strain evidence="2 3">TLA-22</strain>
    </source>
</reference>
<evidence type="ECO:0000313" key="3">
    <source>
        <dbReference type="Proteomes" id="UP000282977"/>
    </source>
</evidence>
<proteinExistence type="predicted"/>
<dbReference type="RefSeq" id="WP_127689416.1">
    <property type="nucleotide sequence ID" value="NZ_RZUL01000001.1"/>
</dbReference>
<dbReference type="EMBL" id="RZUL01000001">
    <property type="protein sequence ID" value="RVT43879.1"/>
    <property type="molecule type" value="Genomic_DNA"/>
</dbReference>
<comment type="caution">
    <text evidence="2">The sequence shown here is derived from an EMBL/GenBank/DDBJ whole genome shotgun (WGS) entry which is preliminary data.</text>
</comment>
<evidence type="ECO:0000313" key="2">
    <source>
        <dbReference type="EMBL" id="RVT43879.1"/>
    </source>
</evidence>
<dbReference type="AlphaFoldDB" id="A0A437JD80"/>
<dbReference type="Proteomes" id="UP000282977">
    <property type="component" value="Unassembled WGS sequence"/>
</dbReference>
<name>A0A437JD80_9SPHN</name>
<accession>A0A437JD80</accession>
<sequence>MSIFRKVAATVIGTRIAADTGKSSGVLGLVAGMAATRIIARSPMGALLLGGGYVAHKLLKKKREIDAFGPHATATKDGLSAPEANSLPNGAAAHPLPTAQGAPAVSDARLKV</sequence>
<gene>
    <name evidence="2" type="ORF">ENE74_04655</name>
</gene>
<protein>
    <submittedName>
        <fullName evidence="2">Uncharacterized protein</fullName>
    </submittedName>
</protein>